<comment type="similarity">
    <text evidence="2 13">Belongs to the WD repeat COPB2 family.</text>
</comment>
<dbReference type="PRINTS" id="PR00320">
    <property type="entry name" value="GPROTEINBRPT"/>
</dbReference>
<feature type="domain" description="COPA/B second beta-propeller" evidence="15">
    <location>
        <begin position="333"/>
        <end position="584"/>
    </location>
</feature>
<dbReference type="Pfam" id="PF23953">
    <property type="entry name" value="TPR_COPA_B"/>
    <property type="match status" value="1"/>
</dbReference>
<keyword evidence="9 13" id="KW-0333">Golgi apparatus</keyword>
<evidence type="ECO:0000313" key="17">
    <source>
        <dbReference type="EMBL" id="KAK1442013.1"/>
    </source>
</evidence>
<feature type="repeat" description="WD" evidence="14">
    <location>
        <begin position="237"/>
        <end position="268"/>
    </location>
</feature>
<keyword evidence="4 13" id="KW-0963">Cytoplasm</keyword>
<dbReference type="CDD" id="cd00200">
    <property type="entry name" value="WD40"/>
    <property type="match status" value="1"/>
</dbReference>
<accession>A0AAD8LM99</accession>
<keyword evidence="3 13" id="KW-0813">Transport</keyword>
<comment type="subcellular location">
    <subcellularLocation>
        <location evidence="1 13">Cytoplasmic vesicle</location>
        <location evidence="1 13">COPI-coated vesicle membrane</location>
        <topology evidence="1 13">Peripheral membrane protein</topology>
        <orientation evidence="1 13">Cytoplasmic side</orientation>
    </subcellularLocation>
    <subcellularLocation>
        <location evidence="13">Golgi apparatus membrane</location>
        <topology evidence="13">Peripheral membrane protein</topology>
        <orientation evidence="13">Cytoplasmic side</orientation>
    </subcellularLocation>
    <text evidence="13">The coatomer is cytoplasmic or polymerized on the cytoplasmic side of the Golgi, as well as on the vesicles/buds originating from it.</text>
</comment>
<evidence type="ECO:0000256" key="2">
    <source>
        <dbReference type="ARBA" id="ARBA00010844"/>
    </source>
</evidence>
<evidence type="ECO:0000259" key="15">
    <source>
        <dbReference type="Pfam" id="PF04053"/>
    </source>
</evidence>
<evidence type="ECO:0000256" key="14">
    <source>
        <dbReference type="PROSITE-ProRule" id="PRU00221"/>
    </source>
</evidence>
<dbReference type="Pfam" id="PF00400">
    <property type="entry name" value="WD40"/>
    <property type="match status" value="5"/>
</dbReference>
<dbReference type="InterPro" id="IPR006692">
    <property type="entry name" value="Beta-prop_COPA/B_2nd"/>
</dbReference>
<dbReference type="InterPro" id="IPR015943">
    <property type="entry name" value="WD40/YVTN_repeat-like_dom_sf"/>
</dbReference>
<evidence type="ECO:0000256" key="9">
    <source>
        <dbReference type="ARBA" id="ARBA00023034"/>
    </source>
</evidence>
<dbReference type="PROSITE" id="PS50082">
    <property type="entry name" value="WD_REPEATS_2"/>
    <property type="match status" value="4"/>
</dbReference>
<evidence type="ECO:0000256" key="1">
    <source>
        <dbReference type="ARBA" id="ARBA00004347"/>
    </source>
</evidence>
<dbReference type="Proteomes" id="UP001230268">
    <property type="component" value="Unassembled WGS sequence"/>
</dbReference>
<keyword evidence="8 13" id="KW-0653">Protein transport</keyword>
<comment type="function">
    <text evidence="12 13">The coatomer is a cytosolic protein complex that binds to dilysine motifs and reversibly associates with Golgi non-clathrin-coated vesicles, which further mediate biosynthetic protein transport from the ER, via the Golgi up to the trans Golgi network. Coatomer complex is required for budding from Golgi membranes, and is essential for the retrograde Golgi-to-ER transport of dilysine-tagged proteins.</text>
</comment>
<evidence type="ECO:0000259" key="16">
    <source>
        <dbReference type="Pfam" id="PF23953"/>
    </source>
</evidence>
<evidence type="ECO:0000256" key="7">
    <source>
        <dbReference type="ARBA" id="ARBA00022892"/>
    </source>
</evidence>
<evidence type="ECO:0000256" key="10">
    <source>
        <dbReference type="ARBA" id="ARBA00023136"/>
    </source>
</evidence>
<feature type="domain" description="COPA/B TPR" evidence="16">
    <location>
        <begin position="622"/>
        <end position="802"/>
    </location>
</feature>
<keyword evidence="11 13" id="KW-0968">Cytoplasmic vesicle</keyword>
<dbReference type="AlphaFoldDB" id="A0AAD8LM99"/>
<dbReference type="InterPro" id="IPR036322">
    <property type="entry name" value="WD40_repeat_dom_sf"/>
</dbReference>
<dbReference type="CDD" id="cd22947">
    <property type="entry name" value="Coatomer_WDAD_beta-like"/>
    <property type="match status" value="1"/>
</dbReference>
<keyword evidence="18" id="KW-1185">Reference proteome</keyword>
<evidence type="ECO:0000256" key="12">
    <source>
        <dbReference type="ARBA" id="ARBA00025536"/>
    </source>
</evidence>
<evidence type="ECO:0000256" key="13">
    <source>
        <dbReference type="PIRNR" id="PIRNR005567"/>
    </source>
</evidence>
<dbReference type="SMART" id="SM00320">
    <property type="entry name" value="WD40"/>
    <property type="match status" value="6"/>
</dbReference>
<evidence type="ECO:0000256" key="8">
    <source>
        <dbReference type="ARBA" id="ARBA00022927"/>
    </source>
</evidence>
<proteinExistence type="inferred from homology"/>
<dbReference type="InterPro" id="IPR020472">
    <property type="entry name" value="WD40_PAC1"/>
</dbReference>
<dbReference type="GO" id="GO:0006886">
    <property type="term" value="P:intracellular protein transport"/>
    <property type="evidence" value="ECO:0007669"/>
    <property type="project" value="UniProtKB-UniRule"/>
</dbReference>
<dbReference type="Gene3D" id="1.25.40.470">
    <property type="match status" value="1"/>
</dbReference>
<feature type="repeat" description="WD" evidence="14">
    <location>
        <begin position="95"/>
        <end position="129"/>
    </location>
</feature>
<keyword evidence="10 13" id="KW-0472">Membrane</keyword>
<dbReference type="SUPFAM" id="SSF50978">
    <property type="entry name" value="WD40 repeat-like"/>
    <property type="match status" value="2"/>
</dbReference>
<dbReference type="GO" id="GO:0006888">
    <property type="term" value="P:endoplasmic reticulum to Golgi vesicle-mediated transport"/>
    <property type="evidence" value="ECO:0007669"/>
    <property type="project" value="TreeGrafter"/>
</dbReference>
<dbReference type="PROSITE" id="PS00678">
    <property type="entry name" value="WD_REPEATS_1"/>
    <property type="match status" value="1"/>
</dbReference>
<name>A0AAD8LM99_BABGI</name>
<dbReference type="GO" id="GO:0030126">
    <property type="term" value="C:COPI vesicle coat"/>
    <property type="evidence" value="ECO:0007669"/>
    <property type="project" value="TreeGrafter"/>
</dbReference>
<keyword evidence="7 13" id="KW-0931">ER-Golgi transport</keyword>
<dbReference type="InterPro" id="IPR056176">
    <property type="entry name" value="TPR_COPA_B"/>
</dbReference>
<evidence type="ECO:0000256" key="11">
    <source>
        <dbReference type="ARBA" id="ARBA00023329"/>
    </source>
</evidence>
<dbReference type="PROSITE" id="PS50294">
    <property type="entry name" value="WD_REPEATS_REGION"/>
    <property type="match status" value="2"/>
</dbReference>
<evidence type="ECO:0000256" key="4">
    <source>
        <dbReference type="ARBA" id="ARBA00022490"/>
    </source>
</evidence>
<dbReference type="PIRSF" id="PIRSF005567">
    <property type="entry name" value="Coatomer_beta'_subunit"/>
    <property type="match status" value="1"/>
</dbReference>
<dbReference type="InterPro" id="IPR016453">
    <property type="entry name" value="COPB2"/>
</dbReference>
<sequence>MSLQMGFIKKLEIRKDKVKCVDLHPSEPWVASALYSGACTIYNYQKQTLVKRIEVCNAPVRCCKFIARKQWLIAAGDDMCISVYNYNSLEKVASVEGHIDYIRYLDVHPTLPYVLSCSDDMTVSLWDFEHDWERLCVYEGHQHYVMMVKWSPKDVYSFASCSLDHTVKFWGLSQELLDRSNIVHSSPKPFFTLKGHSRGVNCIDFSRIMSNPYVISGSDDLTIRVWDYQTKLCLQVLTHHTQPITSVLHHQRLPLIITAGEDGEINMWHCTLYKMKRTVNFSVGKVWSVASDMTDIAIGSDQGTMVVQFGGERPLVSMHMNKLVMVKMFDIMSCNLSSAMQVDDCSVGKPLTLDFRNIGSCEFFPQSVSHHPNGRFICLCGDSEYVIYTAQGMRSKTFGKANQVVWSIDGHYATWDGSSITVHQDFAPTTTIKPDVEVVSLHGGRLLGVTSTATIRFYDWNNGLLLRTIDAHVENVWWNSAATKVALGCLGNCYILKHNPDALQYALERKEYDAINGVPSAFELVGEISESVNSATWAMDTFVYITAGLHLNLWTAGSSEIFHYLDRPLHMIDYSIQNEKLYLCHDDVFSFSLPAEYLSFHSMVASKMDATSQNLSFEKQEELKQLVSNLGDNLKERASKFLEQVGDYELALFSSSEPERHFELYLKLGKVQECLNVLKNITEKQIDKSRDDVMKGKWKRLGTYCLENGEYGTAVDCLVKCNDYSSSMLLYMVMGNSKGIEQIAELATKEGNSNVAFSCHYILNNIEKCIEILHNSNRHSEAALMARTFRPSQMKNCFEKWKNNYNSKSPMLVEIDEDQDGIELERLLEKRLRIGFPTADKYRELKEIVQVDLKRIEPENREGIASSWSAGM</sequence>
<comment type="caution">
    <text evidence="17">The sequence shown here is derived from an EMBL/GenBank/DDBJ whole genome shotgun (WGS) entry which is preliminary data.</text>
</comment>
<evidence type="ECO:0000256" key="6">
    <source>
        <dbReference type="ARBA" id="ARBA00022737"/>
    </source>
</evidence>
<dbReference type="FunFam" id="2.130.10.10:FF:000016">
    <property type="entry name" value="Coatomer alpha subunit, putative"/>
    <property type="match status" value="1"/>
</dbReference>
<dbReference type="GO" id="GO:0006890">
    <property type="term" value="P:retrograde vesicle-mediated transport, Golgi to endoplasmic reticulum"/>
    <property type="evidence" value="ECO:0007669"/>
    <property type="project" value="TreeGrafter"/>
</dbReference>
<keyword evidence="6" id="KW-0677">Repeat</keyword>
<dbReference type="PANTHER" id="PTHR19876:SF2">
    <property type="entry name" value="COATOMER SUBUNIT BETA"/>
    <property type="match status" value="1"/>
</dbReference>
<dbReference type="Gene3D" id="2.130.10.10">
    <property type="entry name" value="YVTN repeat-like/Quinoprotein amine dehydrogenase"/>
    <property type="match status" value="1"/>
</dbReference>
<organism evidence="17 18">
    <name type="scientific">Babesia gibsoni</name>
    <dbReference type="NCBI Taxonomy" id="33632"/>
    <lineage>
        <taxon>Eukaryota</taxon>
        <taxon>Sar</taxon>
        <taxon>Alveolata</taxon>
        <taxon>Apicomplexa</taxon>
        <taxon>Aconoidasida</taxon>
        <taxon>Piroplasmida</taxon>
        <taxon>Babesiidae</taxon>
        <taxon>Babesia</taxon>
    </lineage>
</organism>
<dbReference type="GO" id="GO:0006891">
    <property type="term" value="P:intra-Golgi vesicle-mediated transport"/>
    <property type="evidence" value="ECO:0007669"/>
    <property type="project" value="TreeGrafter"/>
</dbReference>
<evidence type="ECO:0000256" key="3">
    <source>
        <dbReference type="ARBA" id="ARBA00022448"/>
    </source>
</evidence>
<dbReference type="Pfam" id="PF04053">
    <property type="entry name" value="B-prop_COPA_B_2nd"/>
    <property type="match status" value="1"/>
</dbReference>
<dbReference type="EMBL" id="JAVEPI010000004">
    <property type="protein sequence ID" value="KAK1442013.1"/>
    <property type="molecule type" value="Genomic_DNA"/>
</dbReference>
<dbReference type="GO" id="GO:0000139">
    <property type="term" value="C:Golgi membrane"/>
    <property type="evidence" value="ECO:0007669"/>
    <property type="project" value="UniProtKB-SubCell"/>
</dbReference>
<dbReference type="InterPro" id="IPR001680">
    <property type="entry name" value="WD40_rpt"/>
</dbReference>
<evidence type="ECO:0000256" key="5">
    <source>
        <dbReference type="ARBA" id="ARBA00022574"/>
    </source>
</evidence>
<feature type="repeat" description="WD" evidence="14">
    <location>
        <begin position="138"/>
        <end position="180"/>
    </location>
</feature>
<keyword evidence="5 14" id="KW-0853">WD repeat</keyword>
<dbReference type="GO" id="GO:0005198">
    <property type="term" value="F:structural molecule activity"/>
    <property type="evidence" value="ECO:0007669"/>
    <property type="project" value="UniProtKB-UniRule"/>
</dbReference>
<reference evidence="17" key="1">
    <citation type="submission" date="2023-08" db="EMBL/GenBank/DDBJ databases">
        <title>Draft sequence of the Babesia gibsoni genome.</title>
        <authorList>
            <person name="Yamagishi J.Y."/>
            <person name="Xuan X.X."/>
        </authorList>
    </citation>
    <scope>NUCLEOTIDE SEQUENCE</scope>
    <source>
        <strain evidence="17">Azabu</strain>
    </source>
</reference>
<dbReference type="InterPro" id="IPR050844">
    <property type="entry name" value="Coatomer_complex_subunit"/>
</dbReference>
<feature type="repeat" description="WD" evidence="14">
    <location>
        <begin position="193"/>
        <end position="236"/>
    </location>
</feature>
<comment type="subunit">
    <text evidence="13">Oligomeric complex that consists of at least the alpha, beta, beta', gamma, delta, epsilon and zeta subunits.</text>
</comment>
<protein>
    <recommendedName>
        <fullName evidence="13">Coatomer subunit beta'</fullName>
    </recommendedName>
</protein>
<gene>
    <name evidence="17" type="ORF">BgAZ_400430</name>
</gene>
<dbReference type="InterPro" id="IPR019775">
    <property type="entry name" value="WD40_repeat_CS"/>
</dbReference>
<evidence type="ECO:0000313" key="18">
    <source>
        <dbReference type="Proteomes" id="UP001230268"/>
    </source>
</evidence>
<dbReference type="PANTHER" id="PTHR19876">
    <property type="entry name" value="COATOMER"/>
    <property type="match status" value="1"/>
</dbReference>